<evidence type="ECO:0000313" key="3">
    <source>
        <dbReference type="Proteomes" id="UP000549250"/>
    </source>
</evidence>
<feature type="transmembrane region" description="Helical" evidence="1">
    <location>
        <begin position="145"/>
        <end position="171"/>
    </location>
</feature>
<protein>
    <recommendedName>
        <fullName evidence="4">Transmembrane protein</fullName>
    </recommendedName>
</protein>
<feature type="transmembrane region" description="Helical" evidence="1">
    <location>
        <begin position="70"/>
        <end position="92"/>
    </location>
</feature>
<reference evidence="2 3" key="1">
    <citation type="submission" date="2020-08" db="EMBL/GenBank/DDBJ databases">
        <title>Genomic Encyclopedia of Type Strains, Phase III (KMG-III): the genomes of soil and plant-associated and newly described type strains.</title>
        <authorList>
            <person name="Whitman W."/>
        </authorList>
    </citation>
    <scope>NUCLEOTIDE SEQUENCE [LARGE SCALE GENOMIC DNA]</scope>
    <source>
        <strain evidence="2 3">CECT 4462</strain>
    </source>
</reference>
<evidence type="ECO:0000313" key="2">
    <source>
        <dbReference type="EMBL" id="MBB3103513.1"/>
    </source>
</evidence>
<accession>A0A839T769</accession>
<keyword evidence="1" id="KW-0812">Transmembrane</keyword>
<keyword evidence="1" id="KW-1133">Transmembrane helix</keyword>
<sequence length="183" mass="20819">MPPQNSSADSVPIAPDRTERKTWKWVILVLVGIASIPGGLLLGAALLGLFLRKGFDLERLFSIFLEPIELRILLIGFTLCACWMAAILYFYCVWWRESAEGYSYWKAVLFSALSYLMFTLTLATTDILGDVYSGNPNDWSYLHNFLWTLTLSVFFGGFNLINLLIVIPLVFRFCWLIDKGRTA</sequence>
<dbReference type="Proteomes" id="UP000549250">
    <property type="component" value="Unassembled WGS sequence"/>
</dbReference>
<organism evidence="2 3">
    <name type="scientific">Azomonas macrocytogenes</name>
    <name type="common">Azotobacter macrocytogenes</name>
    <dbReference type="NCBI Taxonomy" id="69962"/>
    <lineage>
        <taxon>Bacteria</taxon>
        <taxon>Pseudomonadati</taxon>
        <taxon>Pseudomonadota</taxon>
        <taxon>Gammaproteobacteria</taxon>
        <taxon>Pseudomonadales</taxon>
        <taxon>Pseudomonadaceae</taxon>
        <taxon>Azomonas</taxon>
    </lineage>
</organism>
<feature type="transmembrane region" description="Helical" evidence="1">
    <location>
        <begin position="25"/>
        <end position="50"/>
    </location>
</feature>
<evidence type="ECO:0008006" key="4">
    <source>
        <dbReference type="Google" id="ProtNLM"/>
    </source>
</evidence>
<dbReference type="RefSeq" id="WP_183166448.1">
    <property type="nucleotide sequence ID" value="NZ_JACHXI010000007.1"/>
</dbReference>
<dbReference type="AlphaFoldDB" id="A0A839T769"/>
<proteinExistence type="predicted"/>
<comment type="caution">
    <text evidence="2">The sequence shown here is derived from an EMBL/GenBank/DDBJ whole genome shotgun (WGS) entry which is preliminary data.</text>
</comment>
<feature type="transmembrane region" description="Helical" evidence="1">
    <location>
        <begin position="104"/>
        <end position="125"/>
    </location>
</feature>
<keyword evidence="3" id="KW-1185">Reference proteome</keyword>
<dbReference type="EMBL" id="JACHXI010000007">
    <property type="protein sequence ID" value="MBB3103513.1"/>
    <property type="molecule type" value="Genomic_DNA"/>
</dbReference>
<keyword evidence="1" id="KW-0472">Membrane</keyword>
<name>A0A839T769_AZOMA</name>
<gene>
    <name evidence="2" type="ORF">FHR87_001909</name>
</gene>
<evidence type="ECO:0000256" key="1">
    <source>
        <dbReference type="SAM" id="Phobius"/>
    </source>
</evidence>